<evidence type="ECO:0000313" key="1">
    <source>
        <dbReference type="EMBL" id="RDL44654.1"/>
    </source>
</evidence>
<accession>A0A370UA60</accession>
<evidence type="ECO:0000313" key="2">
    <source>
        <dbReference type="Proteomes" id="UP000254326"/>
    </source>
</evidence>
<dbReference type="RefSeq" id="WP_115467917.1">
    <property type="nucleotide sequence ID" value="NZ_QKRA01000003.1"/>
</dbReference>
<organism evidence="1 2">
    <name type="scientific">Marinomonas piezotolerans</name>
    <dbReference type="NCBI Taxonomy" id="2213058"/>
    <lineage>
        <taxon>Bacteria</taxon>
        <taxon>Pseudomonadati</taxon>
        <taxon>Pseudomonadota</taxon>
        <taxon>Gammaproteobacteria</taxon>
        <taxon>Oceanospirillales</taxon>
        <taxon>Oceanospirillaceae</taxon>
        <taxon>Marinomonas</taxon>
    </lineage>
</organism>
<comment type="caution">
    <text evidence="1">The sequence shown here is derived from an EMBL/GenBank/DDBJ whole genome shotgun (WGS) entry which is preliminary data.</text>
</comment>
<protein>
    <submittedName>
        <fullName evidence="1">Uncharacterized protein</fullName>
    </submittedName>
</protein>
<dbReference type="AlphaFoldDB" id="A0A370UA60"/>
<keyword evidence="2" id="KW-1185">Reference proteome</keyword>
<name>A0A370UA60_9GAMM</name>
<proteinExistence type="predicted"/>
<sequence>MTTENQEFTPMTNPATDTAQDMFTAVLHERLASGALEQAITKRVDKLIEETADDLFRSYGEVGKALKEKLSASIMPQIESLEDLPVYHDFVMNRLKLAAQNFYDSRLADVVDAELKEIMTELPEEVTLSWLIEKLTERARSYNDDPEGEITLIIEERTHGRFMMVYLDKNEGVSDRNCDYRLHLYEDEKTGKWEILNLRVNGEESGKHLCVGTLYGFEKILFNIYAMKGQIALDQGEYAHDYETSWSEY</sequence>
<dbReference type="Proteomes" id="UP000254326">
    <property type="component" value="Unassembled WGS sequence"/>
</dbReference>
<dbReference type="OrthoDB" id="6507185at2"/>
<dbReference type="EMBL" id="QKRA01000003">
    <property type="protein sequence ID" value="RDL44654.1"/>
    <property type="molecule type" value="Genomic_DNA"/>
</dbReference>
<reference evidence="1 2" key="1">
    <citation type="submission" date="2018-06" db="EMBL/GenBank/DDBJ databases">
        <title>Marinomonas sp. YLB-05 draft genome sequence.</title>
        <authorList>
            <person name="Yu L."/>
            <person name="Tang X."/>
        </authorList>
    </citation>
    <scope>NUCLEOTIDE SEQUENCE [LARGE SCALE GENOMIC DNA]</scope>
    <source>
        <strain evidence="1 2">YLB-05</strain>
    </source>
</reference>
<gene>
    <name evidence="1" type="ORF">DN730_09725</name>
</gene>